<dbReference type="GO" id="GO:0016853">
    <property type="term" value="F:isomerase activity"/>
    <property type="evidence" value="ECO:0007669"/>
    <property type="project" value="UniProtKB-KW"/>
</dbReference>
<dbReference type="EC" id="4.1.2.25" evidence="8"/>
<name>A0A1J5U8Z4_9GAMM</name>
<comment type="pathway">
    <text evidence="3 8">Cofactor biosynthesis; tetrahydrofolate biosynthesis; 2-amino-4-hydroxy-6-hydroxymethyl-7,8-dihydropteridine diphosphate from 7,8-dihydroneopterin triphosphate: step 3/4.</text>
</comment>
<evidence type="ECO:0000256" key="6">
    <source>
        <dbReference type="ARBA" id="ARBA00023235"/>
    </source>
</evidence>
<comment type="catalytic activity">
    <reaction evidence="1">
        <text>7,8-dihydroneopterin = 7,8-dihydromonapterin</text>
        <dbReference type="Rhea" id="RHEA:45328"/>
        <dbReference type="ChEBI" id="CHEBI:17001"/>
        <dbReference type="ChEBI" id="CHEBI:71175"/>
        <dbReference type="EC" id="5.1.99.8"/>
    </reaction>
</comment>
<evidence type="ECO:0000313" key="11">
    <source>
        <dbReference type="Proteomes" id="UP000182798"/>
    </source>
</evidence>
<dbReference type="AlphaFoldDB" id="A0A1J5U8Z4"/>
<accession>A0A1J5U8Z4</accession>
<dbReference type="Gene3D" id="3.30.1130.10">
    <property type="match status" value="1"/>
</dbReference>
<dbReference type="Proteomes" id="UP000182798">
    <property type="component" value="Unassembled WGS sequence"/>
</dbReference>
<dbReference type="InterPro" id="IPR006157">
    <property type="entry name" value="FolB_dom"/>
</dbReference>
<comment type="catalytic activity">
    <reaction evidence="2 8">
        <text>7,8-dihydroneopterin = 6-hydroxymethyl-7,8-dihydropterin + glycolaldehyde</text>
        <dbReference type="Rhea" id="RHEA:10540"/>
        <dbReference type="ChEBI" id="CHEBI:17001"/>
        <dbReference type="ChEBI" id="CHEBI:17071"/>
        <dbReference type="ChEBI" id="CHEBI:44841"/>
        <dbReference type="EC" id="4.1.2.25"/>
    </reaction>
</comment>
<evidence type="ECO:0000256" key="8">
    <source>
        <dbReference type="RuleBase" id="RU362079"/>
    </source>
</evidence>
<keyword evidence="6" id="KW-0413">Isomerase</keyword>
<gene>
    <name evidence="10" type="ORF">BGC33_13105</name>
</gene>
<dbReference type="OrthoDB" id="9810587at2"/>
<dbReference type="SUPFAM" id="SSF55620">
    <property type="entry name" value="Tetrahydrobiopterin biosynthesis enzymes-like"/>
    <property type="match status" value="1"/>
</dbReference>
<evidence type="ECO:0000256" key="4">
    <source>
        <dbReference type="ARBA" id="ARBA00005708"/>
    </source>
</evidence>
<evidence type="ECO:0000256" key="7">
    <source>
        <dbReference type="ARBA" id="ARBA00023239"/>
    </source>
</evidence>
<dbReference type="InterPro" id="IPR043133">
    <property type="entry name" value="GTP-CH-I_C/QueF"/>
</dbReference>
<dbReference type="UniPathway" id="UPA00077">
    <property type="reaction ID" value="UER00154"/>
</dbReference>
<protein>
    <recommendedName>
        <fullName evidence="8">7,8-dihydroneopterin aldolase</fullName>
        <ecNumber evidence="8">4.1.2.25</ecNumber>
    </recommendedName>
</protein>
<evidence type="ECO:0000256" key="1">
    <source>
        <dbReference type="ARBA" id="ARBA00000693"/>
    </source>
</evidence>
<reference evidence="11" key="1">
    <citation type="submission" date="2016-09" db="EMBL/GenBank/DDBJ databases">
        <title>Genome Sequence of Bathymodiolus thermophilus sulfur-oxidizing gill endosymbiont.</title>
        <authorList>
            <person name="Ponnudurai R."/>
            <person name="Kleiner M."/>
            <person name="Sayavedra L."/>
            <person name="Thuermer A."/>
            <person name="Felbeck H."/>
            <person name="Schlueter R."/>
            <person name="Schweder T."/>
            <person name="Markert S."/>
        </authorList>
    </citation>
    <scope>NUCLEOTIDE SEQUENCE [LARGE SCALE GENOMIC DNA]</scope>
    <source>
        <strain evidence="11">BAT/CrabSpa'14</strain>
    </source>
</reference>
<proteinExistence type="inferred from homology"/>
<dbReference type="NCBIfam" id="TIGR00525">
    <property type="entry name" value="folB"/>
    <property type="match status" value="1"/>
</dbReference>
<keyword evidence="7 8" id="KW-0456">Lyase</keyword>
<dbReference type="GO" id="GO:0046656">
    <property type="term" value="P:folic acid biosynthetic process"/>
    <property type="evidence" value="ECO:0007669"/>
    <property type="project" value="UniProtKB-UniRule"/>
</dbReference>
<evidence type="ECO:0000313" key="10">
    <source>
        <dbReference type="EMBL" id="OIR25302.1"/>
    </source>
</evidence>
<evidence type="ECO:0000256" key="2">
    <source>
        <dbReference type="ARBA" id="ARBA00001353"/>
    </source>
</evidence>
<evidence type="ECO:0000256" key="3">
    <source>
        <dbReference type="ARBA" id="ARBA00005013"/>
    </source>
</evidence>
<comment type="caution">
    <text evidence="10">The sequence shown here is derived from an EMBL/GenBank/DDBJ whole genome shotgun (WGS) entry which is preliminary data.</text>
</comment>
<dbReference type="GO" id="GO:0005737">
    <property type="term" value="C:cytoplasm"/>
    <property type="evidence" value="ECO:0007669"/>
    <property type="project" value="TreeGrafter"/>
</dbReference>
<dbReference type="InterPro" id="IPR006156">
    <property type="entry name" value="Dihydroneopterin_aldolase"/>
</dbReference>
<dbReference type="Pfam" id="PF02152">
    <property type="entry name" value="FolB"/>
    <property type="match status" value="1"/>
</dbReference>
<comment type="function">
    <text evidence="8">Catalyzes the conversion of 7,8-dihydroneopterin to 6-hydroxymethyl-7,8-dihydropterin.</text>
</comment>
<dbReference type="FunFam" id="3.30.1130.10:FF:000002">
    <property type="entry name" value="7,8-dihydroneopterin aldolase"/>
    <property type="match status" value="1"/>
</dbReference>
<dbReference type="GO" id="GO:0004150">
    <property type="term" value="F:dihydroneopterin aldolase activity"/>
    <property type="evidence" value="ECO:0007669"/>
    <property type="project" value="UniProtKB-UniRule"/>
</dbReference>
<dbReference type="SMART" id="SM00905">
    <property type="entry name" value="FolB"/>
    <property type="match status" value="1"/>
</dbReference>
<dbReference type="RefSeq" id="WP_071563629.1">
    <property type="nucleotide sequence ID" value="NZ_FQNS01000118.1"/>
</dbReference>
<evidence type="ECO:0000256" key="5">
    <source>
        <dbReference type="ARBA" id="ARBA00022909"/>
    </source>
</evidence>
<evidence type="ECO:0000259" key="9">
    <source>
        <dbReference type="SMART" id="SM00905"/>
    </source>
</evidence>
<organism evidence="10 11">
    <name type="scientific">Bathymodiolus thermophilus thioautotrophic gill symbiont</name>
    <dbReference type="NCBI Taxonomy" id="2360"/>
    <lineage>
        <taxon>Bacteria</taxon>
        <taxon>Pseudomonadati</taxon>
        <taxon>Pseudomonadota</taxon>
        <taxon>Gammaproteobacteria</taxon>
        <taxon>sulfur-oxidizing symbionts</taxon>
    </lineage>
</organism>
<sequence>MDIVFIQGLKIDCVIGIYDWEREIRQEITLDIEMSADIKAASETDHIDQTLDYKAVSKRLIDFVKTSEFQLVETLAERITQIIIQEFGVEKVKLTLNKGEAVTGAQGVGVIIERVRASHSSLKQE</sequence>
<keyword evidence="5 8" id="KW-0289">Folate biosynthesis</keyword>
<dbReference type="NCBIfam" id="TIGR00526">
    <property type="entry name" value="folB_dom"/>
    <property type="match status" value="1"/>
</dbReference>
<dbReference type="EMBL" id="MIQH01000354">
    <property type="protein sequence ID" value="OIR25302.1"/>
    <property type="molecule type" value="Genomic_DNA"/>
</dbReference>
<dbReference type="PANTHER" id="PTHR42844:SF1">
    <property type="entry name" value="DIHYDRONEOPTERIN ALDOLASE 1-RELATED"/>
    <property type="match status" value="1"/>
</dbReference>
<dbReference type="GO" id="GO:0046654">
    <property type="term" value="P:tetrahydrofolate biosynthetic process"/>
    <property type="evidence" value="ECO:0007669"/>
    <property type="project" value="UniProtKB-UniRule"/>
</dbReference>
<feature type="domain" description="Dihydroneopterin aldolase/epimerase" evidence="9">
    <location>
        <begin position="4"/>
        <end position="114"/>
    </location>
</feature>
<comment type="similarity">
    <text evidence="4 8">Belongs to the DHNA family.</text>
</comment>
<dbReference type="PANTHER" id="PTHR42844">
    <property type="entry name" value="DIHYDRONEOPTERIN ALDOLASE 1-RELATED"/>
    <property type="match status" value="1"/>
</dbReference>